<keyword evidence="4" id="KW-1185">Reference proteome</keyword>
<organism evidence="3 4">
    <name type="scientific">Massilia horti</name>
    <dbReference type="NCBI Taxonomy" id="2562153"/>
    <lineage>
        <taxon>Bacteria</taxon>
        <taxon>Pseudomonadati</taxon>
        <taxon>Pseudomonadota</taxon>
        <taxon>Betaproteobacteria</taxon>
        <taxon>Burkholderiales</taxon>
        <taxon>Oxalobacteraceae</taxon>
        <taxon>Telluria group</taxon>
        <taxon>Massilia</taxon>
    </lineage>
</organism>
<reference evidence="3 4" key="1">
    <citation type="submission" date="2019-03" db="EMBL/GenBank/DDBJ databases">
        <title>Draft genome of Massilia hortus sp. nov., a novel bacterial species of the Oxalobacteraceae family.</title>
        <authorList>
            <person name="Peta V."/>
            <person name="Raths R."/>
            <person name="Bucking H."/>
        </authorList>
    </citation>
    <scope>NUCLEOTIDE SEQUENCE [LARGE SCALE GENOMIC DNA]</scope>
    <source>
        <strain evidence="3 4">ONC3</strain>
    </source>
</reference>
<comment type="caution">
    <text evidence="3">The sequence shown here is derived from an EMBL/GenBank/DDBJ whole genome shotgun (WGS) entry which is preliminary data.</text>
</comment>
<name>A0A4Y9SKY6_9BURK</name>
<evidence type="ECO:0000313" key="3">
    <source>
        <dbReference type="EMBL" id="TFW27345.1"/>
    </source>
</evidence>
<evidence type="ECO:0000313" key="4">
    <source>
        <dbReference type="Proteomes" id="UP000297258"/>
    </source>
</evidence>
<feature type="region of interest" description="Disordered" evidence="1">
    <location>
        <begin position="25"/>
        <end position="105"/>
    </location>
</feature>
<gene>
    <name evidence="3" type="ORF">E4O92_24480</name>
</gene>
<accession>A0A4Y9SKY6</accession>
<dbReference type="RefSeq" id="WP_135192251.1">
    <property type="nucleotide sequence ID" value="NZ_SPUM01000152.1"/>
</dbReference>
<dbReference type="OrthoDB" id="8756266at2"/>
<sequence length="149" mass="14945">MNPAKPLAAVLLVLAGLAAALAQDEQGTAKPTPVAPADSATTVEQAAKPPQQRKSPPRRRSVQQIVGPEPRVSAEPPPALTYGPAPSGFPGAPPTSPAPVTPAPVPLNSCNGNFCTDANGGTYNAGVGGAAVNSQGKLCNRVGNTMQCF</sequence>
<dbReference type="Proteomes" id="UP000297258">
    <property type="component" value="Unassembled WGS sequence"/>
</dbReference>
<evidence type="ECO:0000256" key="1">
    <source>
        <dbReference type="SAM" id="MobiDB-lite"/>
    </source>
</evidence>
<feature type="chain" id="PRO_5021501108" evidence="2">
    <location>
        <begin position="23"/>
        <end position="149"/>
    </location>
</feature>
<dbReference type="EMBL" id="SPUM01000152">
    <property type="protein sequence ID" value="TFW27345.1"/>
    <property type="molecule type" value="Genomic_DNA"/>
</dbReference>
<feature type="compositionally biased region" description="Pro residues" evidence="1">
    <location>
        <begin position="91"/>
        <end position="105"/>
    </location>
</feature>
<protein>
    <submittedName>
        <fullName evidence="3">Uncharacterized protein</fullName>
    </submittedName>
</protein>
<dbReference type="AlphaFoldDB" id="A0A4Y9SKY6"/>
<evidence type="ECO:0000256" key="2">
    <source>
        <dbReference type="SAM" id="SignalP"/>
    </source>
</evidence>
<keyword evidence="2" id="KW-0732">Signal</keyword>
<proteinExistence type="predicted"/>
<feature type="signal peptide" evidence="2">
    <location>
        <begin position="1"/>
        <end position="22"/>
    </location>
</feature>